<accession>A0A4S4FT67</accession>
<keyword evidence="1" id="KW-1133">Transmembrane helix</keyword>
<comment type="caution">
    <text evidence="2">The sequence shown here is derived from an EMBL/GenBank/DDBJ whole genome shotgun (WGS) entry which is preliminary data.</text>
</comment>
<evidence type="ECO:0008006" key="4">
    <source>
        <dbReference type="Google" id="ProtNLM"/>
    </source>
</evidence>
<evidence type="ECO:0000313" key="2">
    <source>
        <dbReference type="EMBL" id="THG33970.1"/>
    </source>
</evidence>
<proteinExistence type="predicted"/>
<keyword evidence="1" id="KW-0812">Transmembrane</keyword>
<dbReference type="OrthoDB" id="5124674at2"/>
<keyword evidence="1" id="KW-0472">Membrane</keyword>
<reference evidence="2 3" key="1">
    <citation type="submission" date="2019-04" db="EMBL/GenBank/DDBJ databases">
        <authorList>
            <person name="Jiang L."/>
        </authorList>
    </citation>
    <scope>NUCLEOTIDE SEQUENCE [LARGE SCALE GENOMIC DNA]</scope>
    <source>
        <strain evidence="2 3">YIM 131861</strain>
    </source>
</reference>
<dbReference type="AlphaFoldDB" id="A0A4S4FT67"/>
<name>A0A4S4FT67_9MICO</name>
<feature type="transmembrane region" description="Helical" evidence="1">
    <location>
        <begin position="15"/>
        <end position="48"/>
    </location>
</feature>
<dbReference type="Proteomes" id="UP000307380">
    <property type="component" value="Unassembled WGS sequence"/>
</dbReference>
<dbReference type="RefSeq" id="WP_136424608.1">
    <property type="nucleotide sequence ID" value="NZ_SSSN01000007.1"/>
</dbReference>
<dbReference type="EMBL" id="SSSN01000007">
    <property type="protein sequence ID" value="THG33970.1"/>
    <property type="molecule type" value="Genomic_DNA"/>
</dbReference>
<feature type="transmembrane region" description="Helical" evidence="1">
    <location>
        <begin position="60"/>
        <end position="89"/>
    </location>
</feature>
<gene>
    <name evidence="2" type="ORF">E6C70_11120</name>
</gene>
<organism evidence="2 3">
    <name type="scientific">Orlajensenia flava</name>
    <dbReference type="NCBI Taxonomy" id="2565934"/>
    <lineage>
        <taxon>Bacteria</taxon>
        <taxon>Bacillati</taxon>
        <taxon>Actinomycetota</taxon>
        <taxon>Actinomycetes</taxon>
        <taxon>Micrococcales</taxon>
        <taxon>Microbacteriaceae</taxon>
        <taxon>Orlajensenia</taxon>
    </lineage>
</organism>
<evidence type="ECO:0000313" key="3">
    <source>
        <dbReference type="Proteomes" id="UP000307380"/>
    </source>
</evidence>
<keyword evidence="3" id="KW-1185">Reference proteome</keyword>
<evidence type="ECO:0000256" key="1">
    <source>
        <dbReference type="SAM" id="Phobius"/>
    </source>
</evidence>
<sequence length="91" mass="9774">MTETTPTTTKKTLAVVSIILGAVSILLCWILPILWVVVAIVGVVLGFLSRSREPQARRLALVGIILSFIGIALNIGSMILGAILVAQYMQR</sequence>
<protein>
    <recommendedName>
        <fullName evidence="4">DUF4190 domain-containing protein</fullName>
    </recommendedName>
</protein>